<sequence>MLLSPLQLKKLDALSLQARKAFTGASKGEKRSTKRGSSVEFADFRSYNAGDDIRRIDWNAYARFDKLYLKMFLEEEDLDLTLLIDASASMQFGEPTKLRAASEIAGALGYVGLANFDRVSAAFFGEKLRSQMPPARGKGAVAQLFRFLETQDAVGKADFSAVCKRAAMQAKRSGIAVVISDFLFAEGYESGLKTLAARGFETTVIQLLSREELEPSLMGDFKLVDVEDKSIREISVSSSLLRAYKKNLDDYTSNLRKFCLRYGMNYVLAPGDASAEEIVGRMLRSAGVVK</sequence>
<organism evidence="2 3">
    <name type="scientific">Abditibacterium utsteinense</name>
    <dbReference type="NCBI Taxonomy" id="1960156"/>
    <lineage>
        <taxon>Bacteria</taxon>
        <taxon>Pseudomonadati</taxon>
        <taxon>Abditibacteriota</taxon>
        <taxon>Abditibacteriia</taxon>
        <taxon>Abditibacteriales</taxon>
        <taxon>Abditibacteriaceae</taxon>
        <taxon>Abditibacterium</taxon>
    </lineage>
</organism>
<keyword evidence="3" id="KW-1185">Reference proteome</keyword>
<dbReference type="Pfam" id="PF01882">
    <property type="entry name" value="DUF58"/>
    <property type="match status" value="1"/>
</dbReference>
<name>A0A2S8SQN9_9BACT</name>
<dbReference type="EMBL" id="NIGF01000015">
    <property type="protein sequence ID" value="PQV63124.1"/>
    <property type="molecule type" value="Genomic_DNA"/>
</dbReference>
<accession>A0A2S8SQN9</accession>
<dbReference type="Proteomes" id="UP000237684">
    <property type="component" value="Unassembled WGS sequence"/>
</dbReference>
<dbReference type="PANTHER" id="PTHR33608">
    <property type="entry name" value="BLL2464 PROTEIN"/>
    <property type="match status" value="1"/>
</dbReference>
<protein>
    <recommendedName>
        <fullName evidence="1">DUF58 domain-containing protein</fullName>
    </recommendedName>
</protein>
<feature type="domain" description="DUF58" evidence="1">
    <location>
        <begin position="43"/>
        <end position="245"/>
    </location>
</feature>
<proteinExistence type="predicted"/>
<evidence type="ECO:0000313" key="2">
    <source>
        <dbReference type="EMBL" id="PQV63124.1"/>
    </source>
</evidence>
<reference evidence="2 3" key="1">
    <citation type="journal article" date="2018" name="Syst. Appl. Microbiol.">
        <title>Abditibacterium utsteinense sp. nov., the first cultivated member of candidate phylum FBP, isolated from ice-free Antarctic soil samples.</title>
        <authorList>
            <person name="Tahon G."/>
            <person name="Tytgat B."/>
            <person name="Lebbe L."/>
            <person name="Carlier A."/>
            <person name="Willems A."/>
        </authorList>
    </citation>
    <scope>NUCLEOTIDE SEQUENCE [LARGE SCALE GENOMIC DNA]</scope>
    <source>
        <strain evidence="2 3">LMG 29911</strain>
    </source>
</reference>
<dbReference type="SUPFAM" id="SSF53300">
    <property type="entry name" value="vWA-like"/>
    <property type="match status" value="1"/>
</dbReference>
<dbReference type="OrthoDB" id="9776116at2"/>
<dbReference type="InterPro" id="IPR002881">
    <property type="entry name" value="DUF58"/>
</dbReference>
<gene>
    <name evidence="2" type="ORF">B1R32_11530</name>
</gene>
<dbReference type="Gene3D" id="3.40.50.410">
    <property type="entry name" value="von Willebrand factor, type A domain"/>
    <property type="match status" value="1"/>
</dbReference>
<comment type="caution">
    <text evidence="2">The sequence shown here is derived from an EMBL/GenBank/DDBJ whole genome shotgun (WGS) entry which is preliminary data.</text>
</comment>
<dbReference type="PANTHER" id="PTHR33608:SF7">
    <property type="entry name" value="DUF58 DOMAIN-CONTAINING PROTEIN"/>
    <property type="match status" value="1"/>
</dbReference>
<dbReference type="RefSeq" id="WP_106380713.1">
    <property type="nucleotide sequence ID" value="NZ_NIGF01000015.1"/>
</dbReference>
<dbReference type="InParanoid" id="A0A2S8SQN9"/>
<dbReference type="InterPro" id="IPR036465">
    <property type="entry name" value="vWFA_dom_sf"/>
</dbReference>
<evidence type="ECO:0000313" key="3">
    <source>
        <dbReference type="Proteomes" id="UP000237684"/>
    </source>
</evidence>
<evidence type="ECO:0000259" key="1">
    <source>
        <dbReference type="Pfam" id="PF01882"/>
    </source>
</evidence>
<dbReference type="AlphaFoldDB" id="A0A2S8SQN9"/>